<dbReference type="InterPro" id="IPR039420">
    <property type="entry name" value="WalR-like"/>
</dbReference>
<evidence type="ECO:0000256" key="1">
    <source>
        <dbReference type="ARBA" id="ARBA00022553"/>
    </source>
</evidence>
<evidence type="ECO:0000259" key="9">
    <source>
        <dbReference type="PROSITE" id="PS51755"/>
    </source>
</evidence>
<dbReference type="EMBL" id="VZPB01000004">
    <property type="protein sequence ID" value="KAB0584763.1"/>
    <property type="molecule type" value="Genomic_DNA"/>
</dbReference>
<proteinExistence type="predicted"/>
<dbReference type="InterPro" id="IPR001789">
    <property type="entry name" value="Sig_transdc_resp-reg_receiver"/>
</dbReference>
<evidence type="ECO:0000256" key="3">
    <source>
        <dbReference type="ARBA" id="ARBA00023015"/>
    </source>
</evidence>
<dbReference type="FunFam" id="3.40.50.2300:FF:000001">
    <property type="entry name" value="DNA-binding response regulator PhoB"/>
    <property type="match status" value="1"/>
</dbReference>
<dbReference type="InterPro" id="IPR016032">
    <property type="entry name" value="Sig_transdc_resp-reg_C-effctor"/>
</dbReference>
<evidence type="ECO:0000256" key="7">
    <source>
        <dbReference type="PROSITE-ProRule" id="PRU01091"/>
    </source>
</evidence>
<feature type="modified residue" description="4-aspartylphosphate" evidence="6">
    <location>
        <position position="61"/>
    </location>
</feature>
<dbReference type="InterPro" id="IPR036388">
    <property type="entry name" value="WH-like_DNA-bd_sf"/>
</dbReference>
<accession>A0A643FG39</accession>
<dbReference type="InterPro" id="IPR001867">
    <property type="entry name" value="OmpR/PhoB-type_DNA-bd"/>
</dbReference>
<dbReference type="CDD" id="cd00383">
    <property type="entry name" value="trans_reg_C"/>
    <property type="match status" value="1"/>
</dbReference>
<dbReference type="SMART" id="SM00862">
    <property type="entry name" value="Trans_reg_C"/>
    <property type="match status" value="1"/>
</dbReference>
<comment type="caution">
    <text evidence="10">The sequence shown here is derived from an EMBL/GenBank/DDBJ whole genome shotgun (WGS) entry which is preliminary data.</text>
</comment>
<dbReference type="Gene3D" id="1.10.10.10">
    <property type="entry name" value="Winged helix-like DNA-binding domain superfamily/Winged helix DNA-binding domain"/>
    <property type="match status" value="1"/>
</dbReference>
<reference evidence="10 11" key="1">
    <citation type="submission" date="2019-09" db="EMBL/GenBank/DDBJ databases">
        <title>Draft genome sequences of 48 bacterial type strains from the CCUG.</title>
        <authorList>
            <person name="Tunovic T."/>
            <person name="Pineiro-Iglesias B."/>
            <person name="Unosson C."/>
            <person name="Inganas E."/>
            <person name="Ohlen M."/>
            <person name="Cardew S."/>
            <person name="Jensie-Markopoulos S."/>
            <person name="Salva-Serra F."/>
            <person name="Jaen-Luchoro D."/>
            <person name="Karlsson R."/>
            <person name="Svensson-Stadler L."/>
            <person name="Chun J."/>
            <person name="Moore E."/>
        </authorList>
    </citation>
    <scope>NUCLEOTIDE SEQUENCE [LARGE SCALE GENOMIC DNA]</scope>
    <source>
        <strain evidence="10 11">CCUG 30977</strain>
    </source>
</reference>
<keyword evidence="11" id="KW-1185">Reference proteome</keyword>
<evidence type="ECO:0000259" key="8">
    <source>
        <dbReference type="PROSITE" id="PS50110"/>
    </source>
</evidence>
<keyword evidence="2" id="KW-0902">Two-component regulatory system</keyword>
<dbReference type="OrthoDB" id="9802426at2"/>
<keyword evidence="3" id="KW-0805">Transcription regulation</keyword>
<evidence type="ECO:0000256" key="6">
    <source>
        <dbReference type="PROSITE-ProRule" id="PRU00169"/>
    </source>
</evidence>
<dbReference type="PROSITE" id="PS51755">
    <property type="entry name" value="OMPR_PHOB"/>
    <property type="match status" value="1"/>
</dbReference>
<dbReference type="Pfam" id="PF00072">
    <property type="entry name" value="Response_reg"/>
    <property type="match status" value="1"/>
</dbReference>
<evidence type="ECO:0000313" key="10">
    <source>
        <dbReference type="EMBL" id="KAB0584763.1"/>
    </source>
</evidence>
<dbReference type="GO" id="GO:0000976">
    <property type="term" value="F:transcription cis-regulatory region binding"/>
    <property type="evidence" value="ECO:0007669"/>
    <property type="project" value="TreeGrafter"/>
</dbReference>
<dbReference type="PANTHER" id="PTHR48111">
    <property type="entry name" value="REGULATOR OF RPOS"/>
    <property type="match status" value="1"/>
</dbReference>
<evidence type="ECO:0000256" key="5">
    <source>
        <dbReference type="ARBA" id="ARBA00023163"/>
    </source>
</evidence>
<feature type="DNA-binding region" description="OmpR/PhoB-type" evidence="7">
    <location>
        <begin position="139"/>
        <end position="240"/>
    </location>
</feature>
<dbReference type="PANTHER" id="PTHR48111:SF59">
    <property type="entry name" value="TRANSCRIPTIONAL REGULATORY PROTEIN BAER"/>
    <property type="match status" value="1"/>
</dbReference>
<protein>
    <submittedName>
        <fullName evidence="10">Response regulator</fullName>
    </submittedName>
</protein>
<keyword evidence="5" id="KW-0804">Transcription</keyword>
<dbReference type="GO" id="GO:0006355">
    <property type="term" value="P:regulation of DNA-templated transcription"/>
    <property type="evidence" value="ECO:0007669"/>
    <property type="project" value="InterPro"/>
</dbReference>
<dbReference type="Gene3D" id="3.40.50.2300">
    <property type="match status" value="1"/>
</dbReference>
<dbReference type="GO" id="GO:0032993">
    <property type="term" value="C:protein-DNA complex"/>
    <property type="evidence" value="ECO:0007669"/>
    <property type="project" value="TreeGrafter"/>
</dbReference>
<dbReference type="SUPFAM" id="SSF52172">
    <property type="entry name" value="CheY-like"/>
    <property type="match status" value="1"/>
</dbReference>
<dbReference type="Pfam" id="PF00486">
    <property type="entry name" value="Trans_reg_C"/>
    <property type="match status" value="1"/>
</dbReference>
<dbReference type="Gene3D" id="6.10.250.690">
    <property type="match status" value="1"/>
</dbReference>
<gene>
    <name evidence="10" type="ORF">F7Q92_02750</name>
</gene>
<sequence length="244" mass="26781">MDVANTPSGTGTVLIVEDEPKLAALLQDYLRAAGFNTEIVADGRLVLDAIRQRPPALVLLDLMLPGRDGVSLCRELRTFSRVPVIMVTARVEEVERLIGLEAGADDYVCKPYRPREVVARVQAQLRRQAWGQATSQTATPTAETGSGGLFIDEDALRARWQGVALDVTPAEFRLLRHLARAAGRVFSRDQLLDVLHEDGRAVTDRAVDSHIRNLRRKLEAASPGSDPIRSVYGVGYAWEGWTSG</sequence>
<dbReference type="SMART" id="SM00448">
    <property type="entry name" value="REC"/>
    <property type="match status" value="1"/>
</dbReference>
<keyword evidence="1 6" id="KW-0597">Phosphoprotein</keyword>
<dbReference type="GO" id="GO:0005829">
    <property type="term" value="C:cytosol"/>
    <property type="evidence" value="ECO:0007669"/>
    <property type="project" value="TreeGrafter"/>
</dbReference>
<dbReference type="InterPro" id="IPR011006">
    <property type="entry name" value="CheY-like_superfamily"/>
</dbReference>
<dbReference type="RefSeq" id="WP_151122408.1">
    <property type="nucleotide sequence ID" value="NZ_CP088082.1"/>
</dbReference>
<feature type="domain" description="Response regulatory" evidence="8">
    <location>
        <begin position="12"/>
        <end position="125"/>
    </location>
</feature>
<dbReference type="GO" id="GO:0000156">
    <property type="term" value="F:phosphorelay response regulator activity"/>
    <property type="evidence" value="ECO:0007669"/>
    <property type="project" value="TreeGrafter"/>
</dbReference>
<organism evidence="10 11">
    <name type="scientific">Ideonella dechloratans</name>
    <dbReference type="NCBI Taxonomy" id="36863"/>
    <lineage>
        <taxon>Bacteria</taxon>
        <taxon>Pseudomonadati</taxon>
        <taxon>Pseudomonadota</taxon>
        <taxon>Betaproteobacteria</taxon>
        <taxon>Burkholderiales</taxon>
        <taxon>Sphaerotilaceae</taxon>
        <taxon>Ideonella</taxon>
    </lineage>
</organism>
<evidence type="ECO:0000256" key="4">
    <source>
        <dbReference type="ARBA" id="ARBA00023125"/>
    </source>
</evidence>
<dbReference type="AlphaFoldDB" id="A0A643FG39"/>
<name>A0A643FG39_IDEDE</name>
<keyword evidence="4 7" id="KW-0238">DNA-binding</keyword>
<feature type="domain" description="OmpR/PhoB-type" evidence="9">
    <location>
        <begin position="139"/>
        <end position="240"/>
    </location>
</feature>
<dbReference type="Proteomes" id="UP000430120">
    <property type="component" value="Unassembled WGS sequence"/>
</dbReference>
<evidence type="ECO:0000256" key="2">
    <source>
        <dbReference type="ARBA" id="ARBA00023012"/>
    </source>
</evidence>
<dbReference type="SUPFAM" id="SSF46894">
    <property type="entry name" value="C-terminal effector domain of the bipartite response regulators"/>
    <property type="match status" value="1"/>
</dbReference>
<evidence type="ECO:0000313" key="11">
    <source>
        <dbReference type="Proteomes" id="UP000430120"/>
    </source>
</evidence>
<dbReference type="PROSITE" id="PS50110">
    <property type="entry name" value="RESPONSE_REGULATORY"/>
    <property type="match status" value="1"/>
</dbReference>